<gene>
    <name evidence="1" type="ORF">FBU59_006842</name>
</gene>
<proteinExistence type="predicted"/>
<dbReference type="EMBL" id="JANBPW010006198">
    <property type="protein sequence ID" value="KAJ1931057.1"/>
    <property type="molecule type" value="Genomic_DNA"/>
</dbReference>
<name>A0ACC1IYS5_9FUNG</name>
<accession>A0ACC1IYS5</accession>
<evidence type="ECO:0000313" key="1">
    <source>
        <dbReference type="EMBL" id="KAJ1931057.1"/>
    </source>
</evidence>
<organism evidence="1 2">
    <name type="scientific">Linderina macrospora</name>
    <dbReference type="NCBI Taxonomy" id="4868"/>
    <lineage>
        <taxon>Eukaryota</taxon>
        <taxon>Fungi</taxon>
        <taxon>Fungi incertae sedis</taxon>
        <taxon>Zoopagomycota</taxon>
        <taxon>Kickxellomycotina</taxon>
        <taxon>Kickxellomycetes</taxon>
        <taxon>Kickxellales</taxon>
        <taxon>Kickxellaceae</taxon>
        <taxon>Linderina</taxon>
    </lineage>
</organism>
<evidence type="ECO:0000313" key="2">
    <source>
        <dbReference type="Proteomes" id="UP001150603"/>
    </source>
</evidence>
<reference evidence="1" key="1">
    <citation type="submission" date="2022-07" db="EMBL/GenBank/DDBJ databases">
        <title>Phylogenomic reconstructions and comparative analyses of Kickxellomycotina fungi.</title>
        <authorList>
            <person name="Reynolds N.K."/>
            <person name="Stajich J.E."/>
            <person name="Barry K."/>
            <person name="Grigoriev I.V."/>
            <person name="Crous P."/>
            <person name="Smith M.E."/>
        </authorList>
    </citation>
    <scope>NUCLEOTIDE SEQUENCE</scope>
    <source>
        <strain evidence="1">NRRL 5244</strain>
    </source>
</reference>
<keyword evidence="2" id="KW-1185">Reference proteome</keyword>
<sequence>MNRKISHHSSQLLPEKADMGNVASVASERVSWIASRRRRLCGLLWPRPQKQIQDLVEPKPEPMELKLELDQNDDFYGTVLDATVRQKQPVE</sequence>
<comment type="caution">
    <text evidence="1">The sequence shown here is derived from an EMBL/GenBank/DDBJ whole genome shotgun (WGS) entry which is preliminary data.</text>
</comment>
<protein>
    <submittedName>
        <fullName evidence="1">Uncharacterized protein</fullName>
    </submittedName>
</protein>
<dbReference type="Proteomes" id="UP001150603">
    <property type="component" value="Unassembled WGS sequence"/>
</dbReference>